<sequence>MAKPACCALLALLFMAYVAPLALAQRPDWRRRLQACDSFMERRHMEPRYRDRPSESCCRSVRNIREDERCRALMQAYGGGGYPDQDDDVISENDRQEEQASRLLRECNLEPRDCRRRNDFLDDLW</sequence>
<feature type="domain" description="Bifunctional inhibitor/plant lipid transfer protein/seed storage helical" evidence="3">
    <location>
        <begin position="36"/>
        <end position="114"/>
    </location>
</feature>
<dbReference type="Pfam" id="PF00234">
    <property type="entry name" value="Tryp_alpha_amyl"/>
    <property type="match status" value="1"/>
</dbReference>
<reference evidence="4" key="1">
    <citation type="submission" date="1999-11" db="EMBL/GenBank/DDBJ databases">
        <title>cDNA sequence of the preproprotein of the Dicranopteris spp. 2S storage protein-like albumin: a fern spore allergen.</title>
        <authorList>
            <person name="Shang H.S."/>
            <person name="Chew F.T."/>
            <person name="Kini R.M."/>
            <person name="Lee B.W."/>
        </authorList>
    </citation>
    <scope>NUCLEOTIDE SEQUENCE</scope>
</reference>
<feature type="signal peptide" evidence="2">
    <location>
        <begin position="1"/>
        <end position="24"/>
    </location>
</feature>
<proteinExistence type="evidence at transcript level"/>
<evidence type="ECO:0000256" key="1">
    <source>
        <dbReference type="SAM" id="MobiDB-lite"/>
    </source>
</evidence>
<protein>
    <submittedName>
        <fullName evidence="4">2S storage protein-like albumin</fullName>
    </submittedName>
</protein>
<dbReference type="InterPro" id="IPR016140">
    <property type="entry name" value="Bifunc_inhib/LTP/seed_store"/>
</dbReference>
<keyword evidence="2" id="KW-0732">Signal</keyword>
<evidence type="ECO:0000259" key="3">
    <source>
        <dbReference type="SMART" id="SM00499"/>
    </source>
</evidence>
<feature type="region of interest" description="Disordered" evidence="1">
    <location>
        <begin position="78"/>
        <end position="97"/>
    </location>
</feature>
<evidence type="ECO:0000256" key="2">
    <source>
        <dbReference type="SAM" id="SignalP"/>
    </source>
</evidence>
<feature type="chain" id="PRO_5004332681" evidence="2">
    <location>
        <begin position="25"/>
        <end position="125"/>
    </location>
</feature>
<dbReference type="EMBL" id="AF204966">
    <property type="protein sequence ID" value="AAF17603.1"/>
    <property type="molecule type" value="mRNA"/>
</dbReference>
<evidence type="ECO:0000313" key="4">
    <source>
        <dbReference type="EMBL" id="AAF17603.1"/>
    </source>
</evidence>
<dbReference type="SMART" id="SM00499">
    <property type="entry name" value="AAI"/>
    <property type="match status" value="1"/>
</dbReference>
<dbReference type="InterPro" id="IPR036312">
    <property type="entry name" value="Bifun_inhib/LTP/seed_sf"/>
</dbReference>
<accession>Q9SDX1</accession>
<dbReference type="AlphaFoldDB" id="Q9SDX1"/>
<organism evidence="4">
    <name type="scientific">Dicranopteris linearis</name>
    <name type="common">False staghorn fern</name>
    <dbReference type="NCBI Taxonomy" id="37229"/>
    <lineage>
        <taxon>Eukaryota</taxon>
        <taxon>Viridiplantae</taxon>
        <taxon>Streptophyta</taxon>
        <taxon>Embryophyta</taxon>
        <taxon>Tracheophyta</taxon>
        <taxon>Polypodiopsida</taxon>
        <taxon>Polypodiidae</taxon>
        <taxon>Gleicheniales</taxon>
        <taxon>Gleicheniaceae</taxon>
        <taxon>Dicranopteris</taxon>
    </lineage>
</organism>
<name>Q9SDX1_DICLI</name>
<dbReference type="SUPFAM" id="SSF47699">
    <property type="entry name" value="Bifunctional inhibitor/lipid-transfer protein/seed storage 2S albumin"/>
    <property type="match status" value="1"/>
</dbReference>
<gene>
    <name evidence="4" type="primary">dili2</name>
</gene>
<dbReference type="Gene3D" id="1.10.110.10">
    <property type="entry name" value="Plant lipid-transfer and hydrophobic proteins"/>
    <property type="match status" value="1"/>
</dbReference>